<feature type="compositionally biased region" description="Polar residues" evidence="1">
    <location>
        <begin position="91"/>
        <end position="102"/>
    </location>
</feature>
<reference evidence="4" key="1">
    <citation type="submission" date="2012-09" db="EMBL/GenBank/DDBJ databases">
        <title>Genome sequencing and comparative transcriptomics of race 1 and race 4 of banana pathogen: Fusarium oxysporum f. sp. cubense.</title>
        <authorList>
            <person name="Fang X."/>
            <person name="Huang J."/>
        </authorList>
    </citation>
    <scope>NUCLEOTIDE SEQUENCE [LARGE SCALE GENOMIC DNA]</scope>
    <source>
        <strain evidence="4">race 4</strain>
    </source>
</reference>
<sequence length="141" mass="15708">MQSLAPIQDLDYVERLGVSRENASGAHDDEIVDERYVPLATTLDDELEEGGDEAMRELKKKQRELIDSLPLDQYEIEGDTPAWEEAEKQVLSATKQGKSNPVVSVKSAKQKRKAGGQTAAEVYEEAFGEKKKKSKRVKKSA</sequence>
<reference evidence="4" key="2">
    <citation type="journal article" date="2014" name="PLoS ONE">
        <title>Genome and Transcriptome Analysis of the Fungal Pathogen Fusarium oxysporum f. sp. cubense Causing Banana Vascular Wilt Disease.</title>
        <authorList>
            <person name="Guo L."/>
            <person name="Han L."/>
            <person name="Yang L."/>
            <person name="Zeng H."/>
            <person name="Fan D."/>
            <person name="Zhu Y."/>
            <person name="Feng Y."/>
            <person name="Wang G."/>
            <person name="Peng C."/>
            <person name="Jiang X."/>
            <person name="Zhou D."/>
            <person name="Ni P."/>
            <person name="Liang C."/>
            <person name="Liu L."/>
            <person name="Wang J."/>
            <person name="Mao C."/>
            <person name="Fang X."/>
            <person name="Peng M."/>
            <person name="Huang J."/>
        </authorList>
    </citation>
    <scope>NUCLEOTIDE SEQUENCE [LARGE SCALE GENOMIC DNA]</scope>
    <source>
        <strain evidence="4">race 4</strain>
    </source>
</reference>
<dbReference type="InterPro" id="IPR027992">
    <property type="entry name" value="tRNA_bind_dom"/>
</dbReference>
<dbReference type="HOGENOM" id="CLU_1825332_0_0_1"/>
<gene>
    <name evidence="3" type="ORF">FOC4_g10014375</name>
</gene>
<protein>
    <submittedName>
        <fullName evidence="3">UPF0202 protein C20G8.09c</fullName>
    </submittedName>
</protein>
<proteinExistence type="predicted"/>
<evidence type="ECO:0000313" key="4">
    <source>
        <dbReference type="Proteomes" id="UP000016929"/>
    </source>
</evidence>
<name>N1R8H3_FUSC4</name>
<dbReference type="STRING" id="1229665.N1R8H3"/>
<organism evidence="3 4">
    <name type="scientific">Fusarium oxysporum f. sp. cubense (strain race 4)</name>
    <name type="common">Panama disease fungus</name>
    <dbReference type="NCBI Taxonomy" id="2502994"/>
    <lineage>
        <taxon>Eukaryota</taxon>
        <taxon>Fungi</taxon>
        <taxon>Dikarya</taxon>
        <taxon>Ascomycota</taxon>
        <taxon>Pezizomycotina</taxon>
        <taxon>Sordariomycetes</taxon>
        <taxon>Hypocreomycetidae</taxon>
        <taxon>Hypocreales</taxon>
        <taxon>Nectriaceae</taxon>
        <taxon>Fusarium</taxon>
        <taxon>Fusarium oxysporum species complex</taxon>
    </lineage>
</organism>
<dbReference type="Pfam" id="PF13725">
    <property type="entry name" value="tRNA_bind_2"/>
    <property type="match status" value="1"/>
</dbReference>
<dbReference type="Proteomes" id="UP000016929">
    <property type="component" value="Unassembled WGS sequence"/>
</dbReference>
<evidence type="ECO:0000256" key="1">
    <source>
        <dbReference type="SAM" id="MobiDB-lite"/>
    </source>
</evidence>
<feature type="domain" description="Possible tRNA binding" evidence="2">
    <location>
        <begin position="7"/>
        <end position="87"/>
    </location>
</feature>
<evidence type="ECO:0000313" key="3">
    <source>
        <dbReference type="EMBL" id="EMT61321.1"/>
    </source>
</evidence>
<dbReference type="EMBL" id="KB726996">
    <property type="protein sequence ID" value="EMT61321.1"/>
    <property type="molecule type" value="Genomic_DNA"/>
</dbReference>
<dbReference type="AlphaFoldDB" id="N1R8H3"/>
<feature type="region of interest" description="Disordered" evidence="1">
    <location>
        <begin position="87"/>
        <end position="120"/>
    </location>
</feature>
<evidence type="ECO:0000259" key="2">
    <source>
        <dbReference type="Pfam" id="PF13725"/>
    </source>
</evidence>
<keyword evidence="4" id="KW-1185">Reference proteome</keyword>
<accession>N1R8H3</accession>